<dbReference type="AlphaFoldDB" id="A0A086AB68"/>
<organism evidence="1 2">
    <name type="scientific">Chryseobacterium soli</name>
    <dbReference type="NCBI Taxonomy" id="445961"/>
    <lineage>
        <taxon>Bacteria</taxon>
        <taxon>Pseudomonadati</taxon>
        <taxon>Bacteroidota</taxon>
        <taxon>Flavobacteriia</taxon>
        <taxon>Flavobacteriales</taxon>
        <taxon>Weeksellaceae</taxon>
        <taxon>Chryseobacterium group</taxon>
        <taxon>Chryseobacterium</taxon>
    </lineage>
</organism>
<evidence type="ECO:0000313" key="2">
    <source>
        <dbReference type="Proteomes" id="UP000028705"/>
    </source>
</evidence>
<dbReference type="EMBL" id="JPRH01000001">
    <property type="protein sequence ID" value="KFF13932.1"/>
    <property type="molecule type" value="Genomic_DNA"/>
</dbReference>
<gene>
    <name evidence="1" type="ORF">IW15_00315</name>
</gene>
<accession>A0A086AB68</accession>
<reference evidence="1 2" key="1">
    <citation type="submission" date="2014-07" db="EMBL/GenBank/DDBJ databases">
        <title>Genome of Chryseobacterium soli DSM 19298.</title>
        <authorList>
            <person name="Stropko S.J."/>
            <person name="Pipes S.E."/>
            <person name="Newman J."/>
        </authorList>
    </citation>
    <scope>NUCLEOTIDE SEQUENCE [LARGE SCALE GENOMIC DNA]</scope>
    <source>
        <strain evidence="1 2">DSM 19298</strain>
    </source>
</reference>
<evidence type="ECO:0000313" key="1">
    <source>
        <dbReference type="EMBL" id="KFF13932.1"/>
    </source>
</evidence>
<dbReference type="STRING" id="445961.IW15_00315"/>
<comment type="caution">
    <text evidence="1">The sequence shown here is derived from an EMBL/GenBank/DDBJ whole genome shotgun (WGS) entry which is preliminary data.</text>
</comment>
<sequence length="156" mass="18878">MRTFFLFLLLSFKSFYAQEISQEAYEIYGLELANLEYKSYQFRLGIPEKYQETFIMENDSIGKKIRNLSAKKIFDSDKLSSMIVKQTPQNIKFKRIIFDRTEVMYCSPIYFKNNNNEAYFFFVIDSKSRLKPVCIYLYAYRKSDGKWCTEDYYYIF</sequence>
<protein>
    <submittedName>
        <fullName evidence="1">Uncharacterized protein</fullName>
    </submittedName>
</protein>
<dbReference type="Proteomes" id="UP000028705">
    <property type="component" value="Unassembled WGS sequence"/>
</dbReference>
<name>A0A086AB68_9FLAO</name>
<keyword evidence="2" id="KW-1185">Reference proteome</keyword>
<proteinExistence type="predicted"/>